<dbReference type="EMBL" id="SDPN01000008">
    <property type="protein sequence ID" value="RXZ71927.1"/>
    <property type="molecule type" value="Genomic_DNA"/>
</dbReference>
<evidence type="ECO:0000256" key="2">
    <source>
        <dbReference type="ARBA" id="ARBA00022475"/>
    </source>
</evidence>
<keyword evidence="3 8" id="KW-0812">Transmembrane</keyword>
<dbReference type="InterPro" id="IPR025857">
    <property type="entry name" value="MacB_PCD"/>
</dbReference>
<evidence type="ECO:0000256" key="5">
    <source>
        <dbReference type="ARBA" id="ARBA00023136"/>
    </source>
</evidence>
<dbReference type="InterPro" id="IPR050250">
    <property type="entry name" value="Macrolide_Exporter_MacB"/>
</dbReference>
<feature type="transmembrane region" description="Helical" evidence="8">
    <location>
        <begin position="297"/>
        <end position="323"/>
    </location>
</feature>
<evidence type="ECO:0000313" key="11">
    <source>
        <dbReference type="EMBL" id="RXZ71927.1"/>
    </source>
</evidence>
<evidence type="ECO:0000259" key="10">
    <source>
        <dbReference type="Pfam" id="PF12704"/>
    </source>
</evidence>
<evidence type="ECO:0000256" key="1">
    <source>
        <dbReference type="ARBA" id="ARBA00004651"/>
    </source>
</evidence>
<evidence type="ECO:0000256" key="3">
    <source>
        <dbReference type="ARBA" id="ARBA00022692"/>
    </source>
</evidence>
<dbReference type="GO" id="GO:0005886">
    <property type="term" value="C:plasma membrane"/>
    <property type="evidence" value="ECO:0007669"/>
    <property type="project" value="UniProtKB-SubCell"/>
</dbReference>
<reference evidence="11 12" key="1">
    <citation type="submission" date="2019-01" db="EMBL/GenBank/DDBJ databases">
        <title>Agromyces.</title>
        <authorList>
            <person name="Li J."/>
        </authorList>
    </citation>
    <scope>NUCLEOTIDE SEQUENCE [LARGE SCALE GENOMIC DNA]</scope>
    <source>
        <strain evidence="11 12">DSM 15934</strain>
    </source>
</reference>
<dbReference type="PANTHER" id="PTHR30572:SF4">
    <property type="entry name" value="ABC TRANSPORTER PERMEASE YTRF"/>
    <property type="match status" value="1"/>
</dbReference>
<dbReference type="Pfam" id="PF02687">
    <property type="entry name" value="FtsX"/>
    <property type="match status" value="1"/>
</dbReference>
<comment type="similarity">
    <text evidence="6">Belongs to the ABC-4 integral membrane protein family.</text>
</comment>
<dbReference type="Proteomes" id="UP000293865">
    <property type="component" value="Unassembled WGS sequence"/>
</dbReference>
<dbReference type="OrthoDB" id="9780560at2"/>
<keyword evidence="5 8" id="KW-0472">Membrane</keyword>
<evidence type="ECO:0000313" key="12">
    <source>
        <dbReference type="Proteomes" id="UP000293865"/>
    </source>
</evidence>
<sequence length="433" mass="44196">MKSVDLVGSAVGNTFRSKTRTILTILAIFVGAFTLTITNGLGTGINRYIDDTVAAMGADDVMTVTKVAENAADDGDGPREYDPDAIAGAQEGPPGTTSVVAPISSADIDELAGIDGVVRAQPVKSVDADYLVHDGGTKYEIGIGGFVAGMQLQLAAGEQPDAAASDFEVVIPDAYLEDLGFADADAAIGEPVTLAVTDAERTQHELEATIVGVSEASLGTSASAVPNDALNDALFDAQSTGLDASELDSYAQATVWFDPASPADEVTALQDRLTDEGYDSTTVAQQLGTFKAVIDGIVLVLNAFAIIALLAASFGIVNTLLMSVQERTREIGLMKAMGMGSGKVFGLFSLEAVFIGFLGSAIGAGLGILAGTGISSALGGALLADLPGLTLIAFDPVSIAVIIAVVMGVAFLAGTIPAIRAARADPVESLRYE</sequence>
<dbReference type="AlphaFoldDB" id="A0A4Q2L3A7"/>
<evidence type="ECO:0000256" key="4">
    <source>
        <dbReference type="ARBA" id="ARBA00022989"/>
    </source>
</evidence>
<comment type="subcellular location">
    <subcellularLocation>
        <location evidence="1">Cell membrane</location>
        <topology evidence="1">Multi-pass membrane protein</topology>
    </subcellularLocation>
</comment>
<evidence type="ECO:0000256" key="7">
    <source>
        <dbReference type="SAM" id="MobiDB-lite"/>
    </source>
</evidence>
<feature type="region of interest" description="Disordered" evidence="7">
    <location>
        <begin position="70"/>
        <end position="94"/>
    </location>
</feature>
<dbReference type="PANTHER" id="PTHR30572">
    <property type="entry name" value="MEMBRANE COMPONENT OF TRANSPORTER-RELATED"/>
    <property type="match status" value="1"/>
</dbReference>
<keyword evidence="12" id="KW-1185">Reference proteome</keyword>
<dbReference type="Pfam" id="PF12704">
    <property type="entry name" value="MacB_PCD"/>
    <property type="match status" value="1"/>
</dbReference>
<protein>
    <submittedName>
        <fullName evidence="11">ABC transporter permease</fullName>
    </submittedName>
</protein>
<organism evidence="11 12">
    <name type="scientific">Agromyces albus</name>
    <dbReference type="NCBI Taxonomy" id="205332"/>
    <lineage>
        <taxon>Bacteria</taxon>
        <taxon>Bacillati</taxon>
        <taxon>Actinomycetota</taxon>
        <taxon>Actinomycetes</taxon>
        <taxon>Micrococcales</taxon>
        <taxon>Microbacteriaceae</taxon>
        <taxon>Agromyces</taxon>
    </lineage>
</organism>
<dbReference type="InterPro" id="IPR003838">
    <property type="entry name" value="ABC3_permease_C"/>
</dbReference>
<comment type="caution">
    <text evidence="11">The sequence shown here is derived from an EMBL/GenBank/DDBJ whole genome shotgun (WGS) entry which is preliminary data.</text>
</comment>
<feature type="transmembrane region" description="Helical" evidence="8">
    <location>
        <begin position="21"/>
        <end position="42"/>
    </location>
</feature>
<dbReference type="RefSeq" id="WP_129520000.1">
    <property type="nucleotide sequence ID" value="NZ_SDPN01000008.1"/>
</dbReference>
<accession>A0A4Q2L3A7</accession>
<feature type="domain" description="ABC3 transporter permease C-terminal" evidence="9">
    <location>
        <begin position="303"/>
        <end position="426"/>
    </location>
</feature>
<feature type="domain" description="MacB-like periplasmic core" evidence="10">
    <location>
        <begin position="21"/>
        <end position="271"/>
    </location>
</feature>
<evidence type="ECO:0000256" key="8">
    <source>
        <dbReference type="SAM" id="Phobius"/>
    </source>
</evidence>
<dbReference type="GO" id="GO:0022857">
    <property type="term" value="F:transmembrane transporter activity"/>
    <property type="evidence" value="ECO:0007669"/>
    <property type="project" value="TreeGrafter"/>
</dbReference>
<keyword evidence="4 8" id="KW-1133">Transmembrane helix</keyword>
<name>A0A4Q2L3A7_9MICO</name>
<evidence type="ECO:0000259" key="9">
    <source>
        <dbReference type="Pfam" id="PF02687"/>
    </source>
</evidence>
<proteinExistence type="inferred from homology"/>
<gene>
    <name evidence="11" type="ORF">ESP51_06035</name>
</gene>
<evidence type="ECO:0000256" key="6">
    <source>
        <dbReference type="ARBA" id="ARBA00038076"/>
    </source>
</evidence>
<feature type="transmembrane region" description="Helical" evidence="8">
    <location>
        <begin position="344"/>
        <end position="369"/>
    </location>
</feature>
<feature type="transmembrane region" description="Helical" evidence="8">
    <location>
        <begin position="389"/>
        <end position="413"/>
    </location>
</feature>
<keyword evidence="2" id="KW-1003">Cell membrane</keyword>